<gene>
    <name evidence="1" type="ORF">K469DRAFT_442610</name>
</gene>
<protein>
    <submittedName>
        <fullName evidence="1">Uncharacterized protein</fullName>
    </submittedName>
</protein>
<feature type="non-terminal residue" evidence="1">
    <location>
        <position position="56"/>
    </location>
</feature>
<dbReference type="OrthoDB" id="265717at2759"/>
<sequence length="56" mass="6501">FQLQSAAMGVDAGFDMVPRLSKGVVDRHNWDQFIGFIKNHYKDDTQVEIKPNYILF</sequence>
<dbReference type="AlphaFoldDB" id="A0A6A6EH40"/>
<dbReference type="EMBL" id="ML994619">
    <property type="protein sequence ID" value="KAF2189978.1"/>
    <property type="molecule type" value="Genomic_DNA"/>
</dbReference>
<evidence type="ECO:0000313" key="1">
    <source>
        <dbReference type="EMBL" id="KAF2189978.1"/>
    </source>
</evidence>
<evidence type="ECO:0000313" key="2">
    <source>
        <dbReference type="Proteomes" id="UP000800200"/>
    </source>
</evidence>
<reference evidence="1" key="1">
    <citation type="journal article" date="2020" name="Stud. Mycol.">
        <title>101 Dothideomycetes genomes: a test case for predicting lifestyles and emergence of pathogens.</title>
        <authorList>
            <person name="Haridas S."/>
            <person name="Albert R."/>
            <person name="Binder M."/>
            <person name="Bloem J."/>
            <person name="Labutti K."/>
            <person name="Salamov A."/>
            <person name="Andreopoulos B."/>
            <person name="Baker S."/>
            <person name="Barry K."/>
            <person name="Bills G."/>
            <person name="Bluhm B."/>
            <person name="Cannon C."/>
            <person name="Castanera R."/>
            <person name="Culley D."/>
            <person name="Daum C."/>
            <person name="Ezra D."/>
            <person name="Gonzalez J."/>
            <person name="Henrissat B."/>
            <person name="Kuo A."/>
            <person name="Liang C."/>
            <person name="Lipzen A."/>
            <person name="Lutzoni F."/>
            <person name="Magnuson J."/>
            <person name="Mondo S."/>
            <person name="Nolan M."/>
            <person name="Ohm R."/>
            <person name="Pangilinan J."/>
            <person name="Park H.-J."/>
            <person name="Ramirez L."/>
            <person name="Alfaro M."/>
            <person name="Sun H."/>
            <person name="Tritt A."/>
            <person name="Yoshinaga Y."/>
            <person name="Zwiers L.-H."/>
            <person name="Turgeon B."/>
            <person name="Goodwin S."/>
            <person name="Spatafora J."/>
            <person name="Crous P."/>
            <person name="Grigoriev I."/>
        </authorList>
    </citation>
    <scope>NUCLEOTIDE SEQUENCE</scope>
    <source>
        <strain evidence="1">CBS 207.26</strain>
    </source>
</reference>
<accession>A0A6A6EH40</accession>
<name>A0A6A6EH40_9PEZI</name>
<organism evidence="1 2">
    <name type="scientific">Zopfia rhizophila CBS 207.26</name>
    <dbReference type="NCBI Taxonomy" id="1314779"/>
    <lineage>
        <taxon>Eukaryota</taxon>
        <taxon>Fungi</taxon>
        <taxon>Dikarya</taxon>
        <taxon>Ascomycota</taxon>
        <taxon>Pezizomycotina</taxon>
        <taxon>Dothideomycetes</taxon>
        <taxon>Dothideomycetes incertae sedis</taxon>
        <taxon>Zopfiaceae</taxon>
        <taxon>Zopfia</taxon>
    </lineage>
</organism>
<feature type="non-terminal residue" evidence="1">
    <location>
        <position position="1"/>
    </location>
</feature>
<keyword evidence="2" id="KW-1185">Reference proteome</keyword>
<proteinExistence type="predicted"/>
<dbReference type="Proteomes" id="UP000800200">
    <property type="component" value="Unassembled WGS sequence"/>
</dbReference>